<protein>
    <submittedName>
        <fullName evidence="1">Uncharacterized protein</fullName>
    </submittedName>
</protein>
<proteinExistence type="predicted"/>
<keyword evidence="2" id="KW-1185">Reference proteome</keyword>
<dbReference type="Proteomes" id="UP001248709">
    <property type="component" value="Unassembled WGS sequence"/>
</dbReference>
<gene>
    <name evidence="1" type="ORF">J2Z22_000933</name>
</gene>
<sequence>MCTSLTLQDQGDEAALFGLKLSVLVDGQKVQAFQIQTLHTSRIPEFMQVLEAVLAEWETKWRKKLYLRRCVLQGRCSHGQKMHNFRLSSCRLITQSHRGTWIPGIMDCPPYPPDSHLNKKKRLTASLKDASKCSVLTVIHTHPMLSLSQL</sequence>
<evidence type="ECO:0000313" key="2">
    <source>
        <dbReference type="Proteomes" id="UP001248709"/>
    </source>
</evidence>
<dbReference type="EMBL" id="JAUSUY010000003">
    <property type="protein sequence ID" value="MDT3425417.1"/>
    <property type="molecule type" value="Genomic_DNA"/>
</dbReference>
<evidence type="ECO:0000313" key="1">
    <source>
        <dbReference type="EMBL" id="MDT3425417.1"/>
    </source>
</evidence>
<accession>A0ABU3H5S5</accession>
<comment type="caution">
    <text evidence="1">The sequence shown here is derived from an EMBL/GenBank/DDBJ whole genome shotgun (WGS) entry which is preliminary data.</text>
</comment>
<organism evidence="1 2">
    <name type="scientific">Paenibacillus forsythiae</name>
    <dbReference type="NCBI Taxonomy" id="365616"/>
    <lineage>
        <taxon>Bacteria</taxon>
        <taxon>Bacillati</taxon>
        <taxon>Bacillota</taxon>
        <taxon>Bacilli</taxon>
        <taxon>Bacillales</taxon>
        <taxon>Paenibacillaceae</taxon>
        <taxon>Paenibacillus</taxon>
    </lineage>
</organism>
<reference evidence="1 2" key="1">
    <citation type="submission" date="2023-07" db="EMBL/GenBank/DDBJ databases">
        <title>Genomic Encyclopedia of Type Strains, Phase IV (KMG-IV): sequencing the most valuable type-strain genomes for metagenomic binning, comparative biology and taxonomic classification.</title>
        <authorList>
            <person name="Goeker M."/>
        </authorList>
    </citation>
    <scope>NUCLEOTIDE SEQUENCE [LARGE SCALE GENOMIC DNA]</scope>
    <source>
        <strain evidence="1 2">T98</strain>
    </source>
</reference>
<name>A0ABU3H5S5_9BACL</name>